<dbReference type="Proteomes" id="UP000472372">
    <property type="component" value="Chromosome 1"/>
</dbReference>
<dbReference type="EMBL" id="HG992977">
    <property type="protein sequence ID" value="CAE6995419.1"/>
    <property type="molecule type" value="Genomic_DNA"/>
</dbReference>
<organism evidence="1 2">
    <name type="scientific">Pyrenophora teres f. teres</name>
    <dbReference type="NCBI Taxonomy" id="97479"/>
    <lineage>
        <taxon>Eukaryota</taxon>
        <taxon>Fungi</taxon>
        <taxon>Dikarya</taxon>
        <taxon>Ascomycota</taxon>
        <taxon>Pezizomycotina</taxon>
        <taxon>Dothideomycetes</taxon>
        <taxon>Pleosporomycetidae</taxon>
        <taxon>Pleosporales</taxon>
        <taxon>Pleosporineae</taxon>
        <taxon>Pleosporaceae</taxon>
        <taxon>Pyrenophora</taxon>
    </lineage>
</organism>
<accession>A0A6S6VPA5</accession>
<gene>
    <name evidence="1" type="ORF">PTTW11_00099</name>
</gene>
<protein>
    <submittedName>
        <fullName evidence="1">Uncharacterized protein</fullName>
    </submittedName>
</protein>
<evidence type="ECO:0000313" key="1">
    <source>
        <dbReference type="EMBL" id="CAE6995419.1"/>
    </source>
</evidence>
<name>A0A6S6VPA5_9PLEO</name>
<proteinExistence type="predicted"/>
<dbReference type="AlphaFoldDB" id="A0A6S6VPA5"/>
<reference evidence="1" key="1">
    <citation type="submission" date="2021-02" db="EMBL/GenBank/DDBJ databases">
        <authorList>
            <person name="Syme A R."/>
            <person name="Syme A R."/>
            <person name="Moolhuijzen P."/>
        </authorList>
    </citation>
    <scope>NUCLEOTIDE SEQUENCE</scope>
    <source>
        <strain evidence="1">W1-1</strain>
    </source>
</reference>
<sequence>MECMREGVVGTAKQESVLCVVVCWGVFWDDNSNVGTVDDFIHGPGFRATLDDIASHIPHISTIPPLHPHTLHGASKRGDYLNDNRLRSHRHDAESRGEQAYCLCRVTIQRSLGGPWKSIMIGIQIRQAETQKLMRLEHKALDRKASKPDNASQCITLPLATFITPSYHITSAGGALYRAIQESRDFRFLDVTWLGGVLDLPRDLKRLAVRYRYLAQRRPSHILPVHVTFPGVTLSANC</sequence>
<evidence type="ECO:0000313" key="2">
    <source>
        <dbReference type="Proteomes" id="UP000472372"/>
    </source>
</evidence>